<evidence type="ECO:0000313" key="2">
    <source>
        <dbReference type="EMBL" id="SZX59933.1"/>
    </source>
</evidence>
<evidence type="ECO:0000313" key="3">
    <source>
        <dbReference type="Proteomes" id="UP000256970"/>
    </source>
</evidence>
<protein>
    <recommendedName>
        <fullName evidence="1">Nucleotide-diphospho-sugar transferase domain-containing protein</fullName>
    </recommendedName>
</protein>
<dbReference type="Proteomes" id="UP000256970">
    <property type="component" value="Unassembled WGS sequence"/>
</dbReference>
<accession>A0A383V4Q8</accession>
<dbReference type="PANTHER" id="PTHR46936:SF1">
    <property type="entry name" value="ARABINOSYLTRANSFERASE XEG113"/>
    <property type="match status" value="1"/>
</dbReference>
<dbReference type="GO" id="GO:0052636">
    <property type="term" value="F:arabinosyltransferase activity"/>
    <property type="evidence" value="ECO:0007669"/>
    <property type="project" value="TreeGrafter"/>
</dbReference>
<dbReference type="EMBL" id="FNXT01000032">
    <property type="protein sequence ID" value="SZX59933.1"/>
    <property type="molecule type" value="Genomic_DNA"/>
</dbReference>
<dbReference type="Pfam" id="PF03407">
    <property type="entry name" value="Nucleotid_trans"/>
    <property type="match status" value="1"/>
</dbReference>
<dbReference type="InterPro" id="IPR053250">
    <property type="entry name" value="Glycosyltransferase_77"/>
</dbReference>
<dbReference type="GO" id="GO:0005794">
    <property type="term" value="C:Golgi apparatus"/>
    <property type="evidence" value="ECO:0007669"/>
    <property type="project" value="TreeGrafter"/>
</dbReference>
<feature type="domain" description="Nucleotide-diphospho-sugar transferase" evidence="1">
    <location>
        <begin position="163"/>
        <end position="390"/>
    </location>
</feature>
<keyword evidence="3" id="KW-1185">Reference proteome</keyword>
<organism evidence="2 3">
    <name type="scientific">Tetradesmus obliquus</name>
    <name type="common">Green alga</name>
    <name type="synonym">Acutodesmus obliquus</name>
    <dbReference type="NCBI Taxonomy" id="3088"/>
    <lineage>
        <taxon>Eukaryota</taxon>
        <taxon>Viridiplantae</taxon>
        <taxon>Chlorophyta</taxon>
        <taxon>core chlorophytes</taxon>
        <taxon>Chlorophyceae</taxon>
        <taxon>CS clade</taxon>
        <taxon>Sphaeropleales</taxon>
        <taxon>Scenedesmaceae</taxon>
        <taxon>Tetradesmus</taxon>
    </lineage>
</organism>
<sequence length="715" mass="77850">MQQQQQQHHHYKRHVRPSLLSRLLNYSAAHIAAGQPATPPATPTLTTLTGASAQAVQLKAAAVQAAAAGPAATSAAAQYYSTAAAAAAAQQAASSANAAAAMHVYSSDLGRSSNTPSEGCGMLTVEKLAAAASNFTVMLMVTDASTAHDLLHHWLGNVQAAGIDYYLIAAADDATSQLLVERGLQDRCYRLAGTSQHIQSTGYVWASEPWKDATWRKVPAVQQLLALGYNVLLSDIDVMWLADPLPYLTAVTREADFLISLDGHHTDKAPGDEGLEAFQAHRMMNTGVYYARARIQVLDMYREWLSYRRANHDQDGFKLMVAAGGPAEKVPGQPQLGRLLGGRLVLGHLPLSSFMHSYTYSVMQLHKLSKTPPFEVHMVFGYGHAASKLYKLRDAGLGHDPLDGEYYNPPGGMLSFDLVPPRVPPGFSGWAVEDLSFTEDDMEVAHNRAIDHQLQQLYHALGLALALNRTLLMPAMACLCVRGWFPNEACRLPGDSRSSLPFRCTGDQVFNIEALMHPNISVAGSVLRVRPPGFAADIRLPPSLQQQQQGRLTVAPGLPACKAVVRNAIWQQRRLAQFEQLQVHHPFEMTAAAAASTPACVEEQQLPEGGKQLVIPMGHPAETVAKLLGNYSSVAWLHLTNVTAALNGFKAAESQQAFEGLLRTLVAEWCCRSSKRQMLLGVPNGHLHQLRPWGSPQRFCAKRLDVVDKVYSYFC</sequence>
<name>A0A383V4Q8_TETOB</name>
<dbReference type="GO" id="GO:0052325">
    <property type="term" value="P:cell wall pectin biosynthetic process"/>
    <property type="evidence" value="ECO:0007669"/>
    <property type="project" value="TreeGrafter"/>
</dbReference>
<gene>
    <name evidence="2" type="ORF">BQ4739_LOCUS533</name>
</gene>
<dbReference type="PANTHER" id="PTHR46936">
    <property type="entry name" value="ARABINOSYLTRANSFERASE XEG113"/>
    <property type="match status" value="1"/>
</dbReference>
<evidence type="ECO:0000259" key="1">
    <source>
        <dbReference type="Pfam" id="PF03407"/>
    </source>
</evidence>
<proteinExistence type="predicted"/>
<reference evidence="2 3" key="1">
    <citation type="submission" date="2016-10" db="EMBL/GenBank/DDBJ databases">
        <authorList>
            <person name="Cai Z."/>
        </authorList>
    </citation>
    <scope>NUCLEOTIDE SEQUENCE [LARGE SCALE GENOMIC DNA]</scope>
</reference>
<dbReference type="InterPro" id="IPR005069">
    <property type="entry name" value="Nucl-diP-sugar_transferase"/>
</dbReference>
<dbReference type="AlphaFoldDB" id="A0A383V4Q8"/>